<protein>
    <submittedName>
        <fullName evidence="2">Uncharacterized protein</fullName>
    </submittedName>
</protein>
<comment type="caution">
    <text evidence="2">The sequence shown here is derived from an EMBL/GenBank/DDBJ whole genome shotgun (WGS) entry which is preliminary data.</text>
</comment>
<accession>A0AA43QM95</accession>
<evidence type="ECO:0000313" key="2">
    <source>
        <dbReference type="EMBL" id="MDI1487954.1"/>
    </source>
</evidence>
<proteinExistence type="predicted"/>
<reference evidence="2" key="1">
    <citation type="journal article" date="2023" name="Genome Biol. Evol.">
        <title>First Whole Genome Sequence and Flow Cytometry Genome Size Data for the Lichen-Forming Fungus Ramalina farinacea (Ascomycota).</title>
        <authorList>
            <person name="Llewellyn T."/>
            <person name="Mian S."/>
            <person name="Hill R."/>
            <person name="Leitch I.J."/>
            <person name="Gaya E."/>
        </authorList>
    </citation>
    <scope>NUCLEOTIDE SEQUENCE</scope>
    <source>
        <strain evidence="2">LIQ254RAFAR</strain>
    </source>
</reference>
<dbReference type="EMBL" id="JAPUFD010000006">
    <property type="protein sequence ID" value="MDI1487954.1"/>
    <property type="molecule type" value="Genomic_DNA"/>
</dbReference>
<gene>
    <name evidence="2" type="ORF">OHK93_007228</name>
</gene>
<dbReference type="AlphaFoldDB" id="A0AA43QM95"/>
<feature type="compositionally biased region" description="Basic and acidic residues" evidence="1">
    <location>
        <begin position="52"/>
        <end position="68"/>
    </location>
</feature>
<organism evidence="2 3">
    <name type="scientific">Ramalina farinacea</name>
    <dbReference type="NCBI Taxonomy" id="258253"/>
    <lineage>
        <taxon>Eukaryota</taxon>
        <taxon>Fungi</taxon>
        <taxon>Dikarya</taxon>
        <taxon>Ascomycota</taxon>
        <taxon>Pezizomycotina</taxon>
        <taxon>Lecanoromycetes</taxon>
        <taxon>OSLEUM clade</taxon>
        <taxon>Lecanoromycetidae</taxon>
        <taxon>Lecanorales</taxon>
        <taxon>Lecanorineae</taxon>
        <taxon>Ramalinaceae</taxon>
        <taxon>Ramalina</taxon>
    </lineage>
</organism>
<feature type="region of interest" description="Disordered" evidence="1">
    <location>
        <begin position="51"/>
        <end position="80"/>
    </location>
</feature>
<sequence>MMEESVGKLQISTFTISELHKSLHLGAETKTLERCEQNRCNLMAWQRKHFDRSKSDHETNAERDKACVDGEATNAEPGKAYEDWKEAAKLLDQVNRGAETTAYLDDRLNTLEDKDQKMQDGQLVLMEQDAPLEEAEGELKGDDKEVGDTLKKKLDETRIDTIETKLATAEIPKLQ</sequence>
<dbReference type="Proteomes" id="UP001161017">
    <property type="component" value="Unassembled WGS sequence"/>
</dbReference>
<evidence type="ECO:0000256" key="1">
    <source>
        <dbReference type="SAM" id="MobiDB-lite"/>
    </source>
</evidence>
<evidence type="ECO:0000313" key="3">
    <source>
        <dbReference type="Proteomes" id="UP001161017"/>
    </source>
</evidence>
<keyword evidence="3" id="KW-1185">Reference proteome</keyword>
<name>A0AA43QM95_9LECA</name>